<organism evidence="1 2">
    <name type="scientific">Castilleja foliolosa</name>
    <dbReference type="NCBI Taxonomy" id="1961234"/>
    <lineage>
        <taxon>Eukaryota</taxon>
        <taxon>Viridiplantae</taxon>
        <taxon>Streptophyta</taxon>
        <taxon>Embryophyta</taxon>
        <taxon>Tracheophyta</taxon>
        <taxon>Spermatophyta</taxon>
        <taxon>Magnoliopsida</taxon>
        <taxon>eudicotyledons</taxon>
        <taxon>Gunneridae</taxon>
        <taxon>Pentapetalae</taxon>
        <taxon>asterids</taxon>
        <taxon>lamiids</taxon>
        <taxon>Lamiales</taxon>
        <taxon>Orobanchaceae</taxon>
        <taxon>Pedicularideae</taxon>
        <taxon>Castillejinae</taxon>
        <taxon>Castilleja</taxon>
    </lineage>
</organism>
<name>A0ABD3CCF3_9LAMI</name>
<keyword evidence="2" id="KW-1185">Reference proteome</keyword>
<reference evidence="2" key="1">
    <citation type="journal article" date="2024" name="IScience">
        <title>Strigolactones Initiate the Formation of Haustorium-like Structures in Castilleja.</title>
        <authorList>
            <person name="Buerger M."/>
            <person name="Peterson D."/>
            <person name="Chory J."/>
        </authorList>
    </citation>
    <scope>NUCLEOTIDE SEQUENCE [LARGE SCALE GENOMIC DNA]</scope>
</reference>
<dbReference type="AlphaFoldDB" id="A0ABD3CCF3"/>
<gene>
    <name evidence="1" type="ORF">CASFOL_028602</name>
</gene>
<evidence type="ECO:0000313" key="1">
    <source>
        <dbReference type="EMBL" id="KAL3627239.1"/>
    </source>
</evidence>
<comment type="caution">
    <text evidence="1">The sequence shown here is derived from an EMBL/GenBank/DDBJ whole genome shotgun (WGS) entry which is preliminary data.</text>
</comment>
<accession>A0ABD3CCF3</accession>
<evidence type="ECO:0000313" key="2">
    <source>
        <dbReference type="Proteomes" id="UP001632038"/>
    </source>
</evidence>
<dbReference type="EMBL" id="JAVIJP010000039">
    <property type="protein sequence ID" value="KAL3627239.1"/>
    <property type="molecule type" value="Genomic_DNA"/>
</dbReference>
<sequence length="227" mass="25793">MEYVRHRGVGDPSSTPIICVTVQTGKAFAPIRVTATTMMKEQLKAKDSVFKIRHAVRPPKDSDGAVYLSDRHKKQMSAYLAYLSSDSEEEQDVGNTLPETAAFFKEIENSEKWMEIQVVDAYLRILIFSPEFLGCHPEAKGKYTILGFYTRYLFLKYPKEIIPIGVKGKAEKLNLEDEQVKLLLDIVLGKTTVVTEKWSPLVPFTEVQKFTPYGLPVVIFILWLLIS</sequence>
<dbReference type="Proteomes" id="UP001632038">
    <property type="component" value="Unassembled WGS sequence"/>
</dbReference>
<proteinExistence type="predicted"/>
<protein>
    <submittedName>
        <fullName evidence="1">Uncharacterized protein</fullName>
    </submittedName>
</protein>